<dbReference type="SUPFAM" id="SSF159501">
    <property type="entry name" value="EreA/ChaN-like"/>
    <property type="match status" value="1"/>
</dbReference>
<dbReference type="InterPro" id="IPR052036">
    <property type="entry name" value="Hydrolase/PRTase-associated"/>
</dbReference>
<name>A0ABW2WLN1_9ACTN</name>
<accession>A0ABW2WLN1</accession>
<dbReference type="Pfam" id="PF05139">
    <property type="entry name" value="Erythro_esteras"/>
    <property type="match status" value="1"/>
</dbReference>
<dbReference type="PANTHER" id="PTHR31299">
    <property type="entry name" value="ESTERASE, PUTATIVE (AFU_ORTHOLOGUE AFUA_1G05850)-RELATED"/>
    <property type="match status" value="1"/>
</dbReference>
<dbReference type="EMBL" id="JBHTEB010000001">
    <property type="protein sequence ID" value="MFD0319000.1"/>
    <property type="molecule type" value="Genomic_DNA"/>
</dbReference>
<evidence type="ECO:0000313" key="1">
    <source>
        <dbReference type="EMBL" id="MFD0319000.1"/>
    </source>
</evidence>
<protein>
    <submittedName>
        <fullName evidence="1">Erythromycin esterase family protein</fullName>
    </submittedName>
</protein>
<dbReference type="InterPro" id="IPR007815">
    <property type="entry name" value="Emycin_Estase"/>
</dbReference>
<comment type="caution">
    <text evidence="1">The sequence shown here is derived from an EMBL/GenBank/DDBJ whole genome shotgun (WGS) entry which is preliminary data.</text>
</comment>
<organism evidence="1 2">
    <name type="scientific">Streptomyces flavalbus</name>
    <dbReference type="NCBI Taxonomy" id="2665155"/>
    <lineage>
        <taxon>Bacteria</taxon>
        <taxon>Bacillati</taxon>
        <taxon>Actinomycetota</taxon>
        <taxon>Actinomycetes</taxon>
        <taxon>Kitasatosporales</taxon>
        <taxon>Streptomycetaceae</taxon>
        <taxon>Streptomyces</taxon>
    </lineage>
</organism>
<dbReference type="Proteomes" id="UP001597023">
    <property type="component" value="Unassembled WGS sequence"/>
</dbReference>
<keyword evidence="2" id="KW-1185">Reference proteome</keyword>
<gene>
    <name evidence="1" type="ORF">ACFQZ6_33250</name>
</gene>
<reference evidence="2" key="1">
    <citation type="journal article" date="2019" name="Int. J. Syst. Evol. Microbiol.">
        <title>The Global Catalogue of Microorganisms (GCM) 10K type strain sequencing project: providing services to taxonomists for standard genome sequencing and annotation.</title>
        <authorList>
            <consortium name="The Broad Institute Genomics Platform"/>
            <consortium name="The Broad Institute Genome Sequencing Center for Infectious Disease"/>
            <person name="Wu L."/>
            <person name="Ma J."/>
        </authorList>
    </citation>
    <scope>NUCLEOTIDE SEQUENCE [LARGE SCALE GENOMIC DNA]</scope>
    <source>
        <strain evidence="2">CGMCC 4.7400</strain>
    </source>
</reference>
<sequence>MLAATGWGAEPRVMDVPPAHAGSLEELLHQAAVPGRRALFVFPHVQLQRPPSTGPRAWFHQERGHRAIGVVYRPRHEHLGTYVPTVLSQRYDAFCYLDDSEAVTPLRGAPVLL</sequence>
<dbReference type="RefSeq" id="WP_381616931.1">
    <property type="nucleotide sequence ID" value="NZ_JBHTEB010000001.1"/>
</dbReference>
<dbReference type="Gene3D" id="3.40.1660.10">
    <property type="entry name" value="EreA-like (biosynthetic domain)"/>
    <property type="match status" value="1"/>
</dbReference>
<dbReference type="PANTHER" id="PTHR31299:SF0">
    <property type="entry name" value="ESTERASE, PUTATIVE (AFU_ORTHOLOGUE AFUA_1G05850)-RELATED"/>
    <property type="match status" value="1"/>
</dbReference>
<proteinExistence type="predicted"/>
<evidence type="ECO:0000313" key="2">
    <source>
        <dbReference type="Proteomes" id="UP001597023"/>
    </source>
</evidence>